<dbReference type="Proteomes" id="UP000268014">
    <property type="component" value="Unassembled WGS sequence"/>
</dbReference>
<evidence type="ECO:0000313" key="4">
    <source>
        <dbReference type="WBParaSite" id="HPLM_0000895601-mRNA-1"/>
    </source>
</evidence>
<gene>
    <name evidence="2" type="ORF">HPLM_LOCUS8948</name>
</gene>
<reference evidence="2 3" key="2">
    <citation type="submission" date="2018-11" db="EMBL/GenBank/DDBJ databases">
        <authorList>
            <consortium name="Pathogen Informatics"/>
        </authorList>
    </citation>
    <scope>NUCLEOTIDE SEQUENCE [LARGE SCALE GENOMIC DNA]</scope>
    <source>
        <strain evidence="2 3">MHpl1</strain>
    </source>
</reference>
<evidence type="ECO:0000256" key="1">
    <source>
        <dbReference type="SAM" id="SignalP"/>
    </source>
</evidence>
<dbReference type="EMBL" id="UZAF01016964">
    <property type="protein sequence ID" value="VDO36220.1"/>
    <property type="molecule type" value="Genomic_DNA"/>
</dbReference>
<evidence type="ECO:0000313" key="2">
    <source>
        <dbReference type="EMBL" id="VDO36220.1"/>
    </source>
</evidence>
<evidence type="ECO:0000313" key="3">
    <source>
        <dbReference type="Proteomes" id="UP000268014"/>
    </source>
</evidence>
<keyword evidence="1" id="KW-0732">Signal</keyword>
<reference evidence="4" key="1">
    <citation type="submission" date="2017-02" db="UniProtKB">
        <authorList>
            <consortium name="WormBaseParasite"/>
        </authorList>
    </citation>
    <scope>IDENTIFICATION</scope>
</reference>
<protein>
    <submittedName>
        <fullName evidence="4">IL4R</fullName>
    </submittedName>
</protein>
<dbReference type="WBParaSite" id="HPLM_0000895601-mRNA-1">
    <property type="protein sequence ID" value="HPLM_0000895601-mRNA-1"/>
    <property type="gene ID" value="HPLM_0000895601"/>
</dbReference>
<accession>A0A0N4WEA1</accession>
<dbReference type="AlphaFoldDB" id="A0A0N4WEA1"/>
<organism evidence="4">
    <name type="scientific">Haemonchus placei</name>
    <name type="common">Barber's pole worm</name>
    <dbReference type="NCBI Taxonomy" id="6290"/>
    <lineage>
        <taxon>Eukaryota</taxon>
        <taxon>Metazoa</taxon>
        <taxon>Ecdysozoa</taxon>
        <taxon>Nematoda</taxon>
        <taxon>Chromadorea</taxon>
        <taxon>Rhabditida</taxon>
        <taxon>Rhabditina</taxon>
        <taxon>Rhabditomorpha</taxon>
        <taxon>Strongyloidea</taxon>
        <taxon>Trichostrongylidae</taxon>
        <taxon>Haemonchus</taxon>
    </lineage>
</organism>
<feature type="signal peptide" evidence="1">
    <location>
        <begin position="1"/>
        <end position="23"/>
    </location>
</feature>
<name>A0A0N4WEA1_HAEPC</name>
<sequence length="60" mass="6888">MSSSGALTRLLCFFVCLLHSTTANSPKLIDGEFFLHSECNLTLAYLNWRNESYEKVSYHK</sequence>
<feature type="chain" id="PRO_5043123647" evidence="1">
    <location>
        <begin position="24"/>
        <end position="60"/>
    </location>
</feature>
<keyword evidence="3" id="KW-1185">Reference proteome</keyword>
<proteinExistence type="predicted"/>